<protein>
    <submittedName>
        <fullName evidence="1">Uncharacterized protein</fullName>
    </submittedName>
</protein>
<evidence type="ECO:0000313" key="2">
    <source>
        <dbReference type="Proteomes" id="UP000798662"/>
    </source>
</evidence>
<dbReference type="Proteomes" id="UP000798662">
    <property type="component" value="Chromosome 1"/>
</dbReference>
<proteinExistence type="predicted"/>
<evidence type="ECO:0000313" key="1">
    <source>
        <dbReference type="EMBL" id="KAK1859152.1"/>
    </source>
</evidence>
<comment type="caution">
    <text evidence="1">The sequence shown here is derived from an EMBL/GenBank/DDBJ whole genome shotgun (WGS) entry which is preliminary data.</text>
</comment>
<organism evidence="1 2">
    <name type="scientific">Pyropia yezoensis</name>
    <name type="common">Susabi-nori</name>
    <name type="synonym">Porphyra yezoensis</name>
    <dbReference type="NCBI Taxonomy" id="2788"/>
    <lineage>
        <taxon>Eukaryota</taxon>
        <taxon>Rhodophyta</taxon>
        <taxon>Bangiophyceae</taxon>
        <taxon>Bangiales</taxon>
        <taxon>Bangiaceae</taxon>
        <taxon>Pyropia</taxon>
    </lineage>
</organism>
<gene>
    <name evidence="1" type="ORF">I4F81_001749</name>
</gene>
<dbReference type="EMBL" id="CM020618">
    <property type="protein sequence ID" value="KAK1859152.1"/>
    <property type="molecule type" value="Genomic_DNA"/>
</dbReference>
<accession>A0ACC3BNS3</accession>
<keyword evidence="2" id="KW-1185">Reference proteome</keyword>
<name>A0ACC3BNS3_PYRYE</name>
<reference evidence="1" key="1">
    <citation type="submission" date="2019-11" db="EMBL/GenBank/DDBJ databases">
        <title>Nori genome reveals adaptations in red seaweeds to the harsh intertidal environment.</title>
        <authorList>
            <person name="Wang D."/>
            <person name="Mao Y."/>
        </authorList>
    </citation>
    <scope>NUCLEOTIDE SEQUENCE</scope>
    <source>
        <tissue evidence="1">Gametophyte</tissue>
    </source>
</reference>
<sequence length="389" mass="42316">MDPPAQAAPGDQTGRVATEHPARTYQEMLMHLHGPMLDGVQQNATEDRVRNRGVDPVFRDLLDSISQMELDEDCLGAAPFHALVAVFLAFRAKHAAPSRETKQARINALQDLLKAHTPSGPPRGYTVVEFCKAPYSPVTLVRHGTTLYVAPRATRRVKEYFIDSVLLLKSVDGVAGIKGHGRAHAGFLWAADKLVAPVIELIAKERDVKGVVFCGHSLGGAVAQLLGLAYAQYRQEAATAAKDHQDHGAGAAGAAADPPPAPYKSQVVTFGSPRVGDANFRNLLSKFTCHTRFYVAGDPVAGVPSPQTLDLWIFPSVKYYALHSALFNWRLVEGTHARIGEPYQPEVRLFFTAIAARRGLHALPAYAQAMDDHMWLCASRYWCTGPAAP</sequence>